<dbReference type="VEuPathDB" id="ToxoDB:EBH_0074230"/>
<dbReference type="SUPFAM" id="SSF56112">
    <property type="entry name" value="Protein kinase-like (PK-like)"/>
    <property type="match status" value="2"/>
</dbReference>
<dbReference type="Proteomes" id="UP000030750">
    <property type="component" value="Unassembled WGS sequence"/>
</dbReference>
<evidence type="ECO:0000256" key="1">
    <source>
        <dbReference type="ARBA" id="ARBA00022741"/>
    </source>
</evidence>
<dbReference type="PANTHER" id="PTHR24346">
    <property type="entry name" value="MAP/MICROTUBULE AFFINITY-REGULATING KINASE"/>
    <property type="match status" value="1"/>
</dbReference>
<dbReference type="SMART" id="SM00220">
    <property type="entry name" value="S_TKc"/>
    <property type="match status" value="1"/>
</dbReference>
<dbReference type="GO" id="GO:0005524">
    <property type="term" value="F:ATP binding"/>
    <property type="evidence" value="ECO:0007669"/>
    <property type="project" value="UniProtKB-KW"/>
</dbReference>
<keyword evidence="1" id="KW-0547">Nucleotide-binding</keyword>
<dbReference type="GO" id="GO:0005737">
    <property type="term" value="C:cytoplasm"/>
    <property type="evidence" value="ECO:0007669"/>
    <property type="project" value="TreeGrafter"/>
</dbReference>
<dbReference type="InterPro" id="IPR000719">
    <property type="entry name" value="Prot_kinase_dom"/>
</dbReference>
<dbReference type="OrthoDB" id="10252354at2759"/>
<evidence type="ECO:0000313" key="4">
    <source>
        <dbReference type="EMBL" id="CDJ50026.1"/>
    </source>
</evidence>
<reference evidence="4" key="2">
    <citation type="submission" date="2013-10" db="EMBL/GenBank/DDBJ databases">
        <authorList>
            <person name="Aslett M."/>
        </authorList>
    </citation>
    <scope>NUCLEOTIDE SEQUENCE [LARGE SCALE GENOMIC DNA]</scope>
    <source>
        <strain evidence="4">Houghton</strain>
    </source>
</reference>
<dbReference type="PANTHER" id="PTHR24346:SF30">
    <property type="entry name" value="MATERNAL EMBRYONIC LEUCINE ZIPPER KINASE"/>
    <property type="match status" value="1"/>
</dbReference>
<proteinExistence type="predicted"/>
<evidence type="ECO:0000256" key="2">
    <source>
        <dbReference type="ARBA" id="ARBA00022840"/>
    </source>
</evidence>
<dbReference type="EMBL" id="HG711993">
    <property type="protein sequence ID" value="CDJ50026.1"/>
    <property type="molecule type" value="Genomic_DNA"/>
</dbReference>
<protein>
    <recommendedName>
        <fullName evidence="3">Protein kinase domain-containing protein</fullName>
    </recommendedName>
</protein>
<dbReference type="Gene3D" id="1.10.510.10">
    <property type="entry name" value="Transferase(Phosphotransferase) domain 1"/>
    <property type="match status" value="1"/>
</dbReference>
<dbReference type="InterPro" id="IPR036572">
    <property type="entry name" value="Doublecortin_dom_sf"/>
</dbReference>
<reference evidence="4" key="1">
    <citation type="submission" date="2013-10" db="EMBL/GenBank/DDBJ databases">
        <title>Genomic analysis of the causative agents of coccidiosis in chickens.</title>
        <authorList>
            <person name="Reid A.J."/>
            <person name="Blake D."/>
            <person name="Billington K."/>
            <person name="Browne H."/>
            <person name="Dunn M."/>
            <person name="Hung S."/>
            <person name="Kawahara F."/>
            <person name="Miranda-Saavedra D."/>
            <person name="Mourier T."/>
            <person name="Nagra H."/>
            <person name="Otto T.D."/>
            <person name="Rawlings N."/>
            <person name="Sanchez A."/>
            <person name="Sanders M."/>
            <person name="Subramaniam C."/>
            <person name="Tay Y."/>
            <person name="Dear P."/>
            <person name="Doerig C."/>
            <person name="Gruber A."/>
            <person name="Parkinson J."/>
            <person name="Shirley M."/>
            <person name="Wan K.L."/>
            <person name="Berriman M."/>
            <person name="Tomley F."/>
            <person name="Pain A."/>
        </authorList>
    </citation>
    <scope>NUCLEOTIDE SEQUENCE [LARGE SCALE GENOMIC DNA]</scope>
    <source>
        <strain evidence="4">Houghton</strain>
    </source>
</reference>
<organism evidence="4 5">
    <name type="scientific">Eimeria brunetti</name>
    <dbReference type="NCBI Taxonomy" id="51314"/>
    <lineage>
        <taxon>Eukaryota</taxon>
        <taxon>Sar</taxon>
        <taxon>Alveolata</taxon>
        <taxon>Apicomplexa</taxon>
        <taxon>Conoidasida</taxon>
        <taxon>Coccidia</taxon>
        <taxon>Eucoccidiorida</taxon>
        <taxon>Eimeriorina</taxon>
        <taxon>Eimeriidae</taxon>
        <taxon>Eimeria</taxon>
    </lineage>
</organism>
<dbReference type="SUPFAM" id="SSF89837">
    <property type="entry name" value="Doublecortin (DC)"/>
    <property type="match status" value="1"/>
</dbReference>
<dbReference type="AlphaFoldDB" id="U6LIN7"/>
<keyword evidence="5" id="KW-1185">Reference proteome</keyword>
<gene>
    <name evidence="4" type="ORF">EBH_0074230</name>
</gene>
<feature type="domain" description="Protein kinase" evidence="3">
    <location>
        <begin position="107"/>
        <end position="214"/>
    </location>
</feature>
<keyword evidence="2" id="KW-0067">ATP-binding</keyword>
<sequence length="267" mass="29164">MLGFPELEVEKISSSTYGWKRILVALNGEISEPKQLKLPPQTTFATFLERSSALHGLAEPAKRAFSDNGEEIFDMDQLLDDDIVYLSAGPGFIVGNYGSTGGAVGGYILKEVIGSGGFGKVYKGIHPETDFGLSHFVVGNTGMKTEAGVILYALTQGKLPFARADKAVVDRLYKQNLTFDGNPTAELKRLILGMLHPDPRKRLNLSDVMNAPWIKAGRPWHLKELPEQRPIKPPNSAIPPPGMQAYGIALNAVLTLERFAWIESCSP</sequence>
<dbReference type="GO" id="GO:0004674">
    <property type="term" value="F:protein serine/threonine kinase activity"/>
    <property type="evidence" value="ECO:0007669"/>
    <property type="project" value="TreeGrafter"/>
</dbReference>
<evidence type="ECO:0000313" key="5">
    <source>
        <dbReference type="Proteomes" id="UP000030750"/>
    </source>
</evidence>
<dbReference type="GO" id="GO:0035556">
    <property type="term" value="P:intracellular signal transduction"/>
    <property type="evidence" value="ECO:0007669"/>
    <property type="project" value="InterPro"/>
</dbReference>
<name>U6LIN7_9EIME</name>
<accession>U6LIN7</accession>
<dbReference type="InterPro" id="IPR011009">
    <property type="entry name" value="Kinase-like_dom_sf"/>
</dbReference>
<evidence type="ECO:0000259" key="3">
    <source>
        <dbReference type="SMART" id="SM00220"/>
    </source>
</evidence>